<dbReference type="EMBL" id="CP042430">
    <property type="protein sequence ID" value="QEC48880.1"/>
    <property type="molecule type" value="Genomic_DNA"/>
</dbReference>
<evidence type="ECO:0000313" key="5">
    <source>
        <dbReference type="EMBL" id="QEC48880.1"/>
    </source>
</evidence>
<evidence type="ECO:0000256" key="4">
    <source>
        <dbReference type="ARBA" id="ARBA00022764"/>
    </source>
</evidence>
<dbReference type="PANTHER" id="PTHR30222:SF17">
    <property type="entry name" value="SPERMIDINE_PUTRESCINE-BINDING PERIPLASMIC PROTEIN"/>
    <property type="match status" value="1"/>
</dbReference>
<keyword evidence="2" id="KW-0813">Transport</keyword>
<dbReference type="PRINTS" id="PR00909">
    <property type="entry name" value="SPERMDNBNDNG"/>
</dbReference>
<keyword evidence="3" id="KW-0732">Signal</keyword>
<dbReference type="CDD" id="cd13590">
    <property type="entry name" value="PBP2_PotD_PotF_like"/>
    <property type="match status" value="1"/>
</dbReference>
<keyword evidence="6" id="KW-1185">Reference proteome</keyword>
<evidence type="ECO:0000256" key="3">
    <source>
        <dbReference type="ARBA" id="ARBA00022729"/>
    </source>
</evidence>
<evidence type="ECO:0000256" key="2">
    <source>
        <dbReference type="ARBA" id="ARBA00022448"/>
    </source>
</evidence>
<evidence type="ECO:0000313" key="6">
    <source>
        <dbReference type="Proteomes" id="UP000321805"/>
    </source>
</evidence>
<keyword evidence="4" id="KW-0574">Periplasm</keyword>
<accession>A0A5B8U796</accession>
<dbReference type="Gene3D" id="3.40.190.10">
    <property type="entry name" value="Periplasmic binding protein-like II"/>
    <property type="match status" value="2"/>
</dbReference>
<organism evidence="5 6">
    <name type="scientific">Baekduia soli</name>
    <dbReference type="NCBI Taxonomy" id="496014"/>
    <lineage>
        <taxon>Bacteria</taxon>
        <taxon>Bacillati</taxon>
        <taxon>Actinomycetota</taxon>
        <taxon>Thermoleophilia</taxon>
        <taxon>Solirubrobacterales</taxon>
        <taxon>Baekduiaceae</taxon>
        <taxon>Baekduia</taxon>
    </lineage>
</organism>
<dbReference type="OrthoDB" id="9813777at2"/>
<dbReference type="GO" id="GO:0019808">
    <property type="term" value="F:polyamine binding"/>
    <property type="evidence" value="ECO:0007669"/>
    <property type="project" value="InterPro"/>
</dbReference>
<dbReference type="PROSITE" id="PS51318">
    <property type="entry name" value="TAT"/>
    <property type="match status" value="1"/>
</dbReference>
<dbReference type="InterPro" id="IPR006059">
    <property type="entry name" value="SBP"/>
</dbReference>
<dbReference type="InterPro" id="IPR006311">
    <property type="entry name" value="TAT_signal"/>
</dbReference>
<dbReference type="Proteomes" id="UP000321805">
    <property type="component" value="Chromosome"/>
</dbReference>
<sequence>MPEPGVERALERLLFEEGATRRRFLGRAGAAGLALSGLAALTGCSIEGEAARGVNASKPVTVRHPRTAISDIEWANWPLYIDKKTLKAFDVRYHAKVRYVEEINDNFEFFGKVRQQLAQGQAIGRDIVTLTDYMAARWVRDGYCEPLDKANIPNIKNLVSNLRSINYDPGRTFTLPWQSGGTGIGYDPRRTGRRLESVNDLFDPAFKGRVTMLSEPYDSACLVLLGMGVDASTAKLADILKAIEKIKQAKDAGQIRRFTGNDYTTDLAKGNVWVAVAYSGDLVQLQADNPALEFVFPKEGAMLFTDNMMMPKHLAHPYAAEVLMNYYYEPQVAAKVAAYVNYISPVQGARQALERTDPKLANNPLIFPPDDVRARLKAYPALNPADERAMQSAMADVTGA</sequence>
<comment type="subcellular location">
    <subcellularLocation>
        <location evidence="1">Periplasm</location>
    </subcellularLocation>
</comment>
<dbReference type="PANTHER" id="PTHR30222">
    <property type="entry name" value="SPERMIDINE/PUTRESCINE-BINDING PERIPLASMIC PROTEIN"/>
    <property type="match status" value="1"/>
</dbReference>
<dbReference type="KEGG" id="bsol:FSW04_15730"/>
<proteinExistence type="predicted"/>
<dbReference type="RefSeq" id="WP_146920907.1">
    <property type="nucleotide sequence ID" value="NZ_CP042430.1"/>
</dbReference>
<dbReference type="GO" id="GO:0015846">
    <property type="term" value="P:polyamine transport"/>
    <property type="evidence" value="ECO:0007669"/>
    <property type="project" value="InterPro"/>
</dbReference>
<reference evidence="5 6" key="1">
    <citation type="journal article" date="2018" name="J. Microbiol.">
        <title>Baekduia soli gen. nov., sp. nov., a novel bacterium isolated from the soil of Baekdu Mountain and proposal of a novel family name, Baekduiaceae fam. nov.</title>
        <authorList>
            <person name="An D.S."/>
            <person name="Siddiqi M.Z."/>
            <person name="Kim K.H."/>
            <person name="Yu H.S."/>
            <person name="Im W.T."/>
        </authorList>
    </citation>
    <scope>NUCLEOTIDE SEQUENCE [LARGE SCALE GENOMIC DNA]</scope>
    <source>
        <strain evidence="5 6">BR7-21</strain>
    </source>
</reference>
<name>A0A5B8U796_9ACTN</name>
<protein>
    <submittedName>
        <fullName evidence="5">Spermidine/putrescine ABC transporter substrate-binding protein</fullName>
    </submittedName>
</protein>
<dbReference type="GO" id="GO:0042597">
    <property type="term" value="C:periplasmic space"/>
    <property type="evidence" value="ECO:0007669"/>
    <property type="project" value="UniProtKB-SubCell"/>
</dbReference>
<gene>
    <name evidence="5" type="ORF">FSW04_15730</name>
</gene>
<dbReference type="Pfam" id="PF13416">
    <property type="entry name" value="SBP_bac_8"/>
    <property type="match status" value="1"/>
</dbReference>
<dbReference type="AlphaFoldDB" id="A0A5B8U796"/>
<dbReference type="InterPro" id="IPR001188">
    <property type="entry name" value="Sperm_putr-bd"/>
</dbReference>
<evidence type="ECO:0000256" key="1">
    <source>
        <dbReference type="ARBA" id="ARBA00004418"/>
    </source>
</evidence>
<dbReference type="SUPFAM" id="SSF53850">
    <property type="entry name" value="Periplasmic binding protein-like II"/>
    <property type="match status" value="1"/>
</dbReference>